<organism evidence="10 11">
    <name type="scientific">Ascoidea rubescens DSM 1968</name>
    <dbReference type="NCBI Taxonomy" id="1344418"/>
    <lineage>
        <taxon>Eukaryota</taxon>
        <taxon>Fungi</taxon>
        <taxon>Dikarya</taxon>
        <taxon>Ascomycota</taxon>
        <taxon>Saccharomycotina</taxon>
        <taxon>Saccharomycetes</taxon>
        <taxon>Ascoideaceae</taxon>
        <taxon>Ascoidea</taxon>
    </lineage>
</organism>
<dbReference type="InterPro" id="IPR050115">
    <property type="entry name" value="Proteasome_alpha"/>
</dbReference>
<accession>A0A1D2VD47</accession>
<keyword evidence="4" id="KW-0963">Cytoplasm</keyword>
<dbReference type="GO" id="GO:0019773">
    <property type="term" value="C:proteasome core complex, alpha-subunit complex"/>
    <property type="evidence" value="ECO:0007669"/>
    <property type="project" value="UniProtKB-UniRule"/>
</dbReference>
<evidence type="ECO:0000256" key="7">
    <source>
        <dbReference type="PROSITE-ProRule" id="PRU00808"/>
    </source>
</evidence>
<dbReference type="InterPro" id="IPR029055">
    <property type="entry name" value="Ntn_hydrolases_N"/>
</dbReference>
<keyword evidence="6" id="KW-0539">Nucleus</keyword>
<evidence type="ECO:0000256" key="5">
    <source>
        <dbReference type="ARBA" id="ARBA00022942"/>
    </source>
</evidence>
<evidence type="ECO:0000256" key="8">
    <source>
        <dbReference type="SAM" id="MobiDB-lite"/>
    </source>
</evidence>
<dbReference type="GO" id="GO:0034515">
    <property type="term" value="C:proteasome storage granule"/>
    <property type="evidence" value="ECO:0007669"/>
    <property type="project" value="EnsemblFungi"/>
</dbReference>
<dbReference type="CDD" id="cd03749">
    <property type="entry name" value="proteasome_alpha_type_1"/>
    <property type="match status" value="1"/>
</dbReference>
<evidence type="ECO:0000313" key="10">
    <source>
        <dbReference type="EMBL" id="ODV59519.1"/>
    </source>
</evidence>
<dbReference type="GeneID" id="30965584"/>
<dbReference type="InterPro" id="IPR023332">
    <property type="entry name" value="Proteasome_alpha-type"/>
</dbReference>
<dbReference type="GO" id="GO:0010499">
    <property type="term" value="P:proteasomal ubiquitin-independent protein catabolic process"/>
    <property type="evidence" value="ECO:0007669"/>
    <property type="project" value="EnsemblFungi"/>
</dbReference>
<dbReference type="PROSITE" id="PS00388">
    <property type="entry name" value="PROTEASOME_ALPHA_1"/>
    <property type="match status" value="1"/>
</dbReference>
<evidence type="ECO:0000256" key="2">
    <source>
        <dbReference type="ARBA" id="ARBA00004123"/>
    </source>
</evidence>
<evidence type="ECO:0000256" key="4">
    <source>
        <dbReference type="ARBA" id="ARBA00022490"/>
    </source>
</evidence>
<dbReference type="PROSITE" id="PS51475">
    <property type="entry name" value="PROTEASOME_ALPHA_2"/>
    <property type="match status" value="1"/>
</dbReference>
<dbReference type="Gene3D" id="3.60.20.10">
    <property type="entry name" value="Glutamine Phosphoribosylpyrophosphate, subunit 1, domain 1"/>
    <property type="match status" value="1"/>
</dbReference>
<dbReference type="FunFam" id="3.60.20.10:FF:000016">
    <property type="entry name" value="Proteasome subunit alpha type-6"/>
    <property type="match status" value="1"/>
</dbReference>
<dbReference type="FunCoup" id="A0A1D2VD47">
    <property type="interactions" value="1122"/>
</dbReference>
<feature type="region of interest" description="Disordered" evidence="8">
    <location>
        <begin position="245"/>
        <end position="273"/>
    </location>
</feature>
<dbReference type="Proteomes" id="UP000095038">
    <property type="component" value="Unassembled WGS sequence"/>
</dbReference>
<dbReference type="STRING" id="1344418.A0A1D2VD47"/>
<dbReference type="OrthoDB" id="431557at2759"/>
<dbReference type="InParanoid" id="A0A1D2VD47"/>
<comment type="subcellular location">
    <subcellularLocation>
        <location evidence="3">Cytoplasm</location>
    </subcellularLocation>
    <subcellularLocation>
        <location evidence="2">Nucleus</location>
    </subcellularLocation>
</comment>
<evidence type="ECO:0000259" key="9">
    <source>
        <dbReference type="PROSITE" id="PS00388"/>
    </source>
</evidence>
<gene>
    <name evidence="10" type="ORF">ASCRUDRAFT_71485</name>
</gene>
<feature type="domain" description="Proteasome alpha-type subunits" evidence="9">
    <location>
        <begin position="6"/>
        <end position="28"/>
    </location>
</feature>
<proteinExistence type="inferred from homology"/>
<comment type="similarity">
    <text evidence="7">Belongs to the peptidase T1A family.</text>
</comment>
<feature type="compositionally biased region" description="Polar residues" evidence="8">
    <location>
        <begin position="257"/>
        <end position="273"/>
    </location>
</feature>
<dbReference type="PANTHER" id="PTHR11599">
    <property type="entry name" value="PROTEASOME SUBUNIT ALPHA/BETA"/>
    <property type="match status" value="1"/>
</dbReference>
<comment type="function">
    <text evidence="1">The proteasome degrades poly-ubiquitinated proteins in the cytoplasm and in the nucleus. It is essential for the regulated turnover of proteins and for the removal of misfolded proteins. The proteasome is a multicatalytic proteinase complex that is characterized by its ability to cleave peptides with Arg, Phe, Tyr, Leu, and Glu adjacent to the leaving group at neutral or slightly basic pH. It has an ATP-dependent proteolytic activity.</text>
</comment>
<dbReference type="SMART" id="SM00948">
    <property type="entry name" value="Proteasome_A_N"/>
    <property type="match status" value="1"/>
</dbReference>
<dbReference type="SUPFAM" id="SSF56235">
    <property type="entry name" value="N-terminal nucleophile aminohydrolases (Ntn hydrolases)"/>
    <property type="match status" value="1"/>
</dbReference>
<dbReference type="AlphaFoldDB" id="A0A1D2VD47"/>
<evidence type="ECO:0000313" key="11">
    <source>
        <dbReference type="Proteomes" id="UP000095038"/>
    </source>
</evidence>
<reference evidence="11" key="1">
    <citation type="submission" date="2016-05" db="EMBL/GenBank/DDBJ databases">
        <title>Comparative genomics of biotechnologically important yeasts.</title>
        <authorList>
            <consortium name="DOE Joint Genome Institute"/>
            <person name="Riley R."/>
            <person name="Haridas S."/>
            <person name="Wolfe K.H."/>
            <person name="Lopes M.R."/>
            <person name="Hittinger C.T."/>
            <person name="Goker M."/>
            <person name="Salamov A."/>
            <person name="Wisecaver J."/>
            <person name="Long T.M."/>
            <person name="Aerts A.L."/>
            <person name="Barry K."/>
            <person name="Choi C."/>
            <person name="Clum A."/>
            <person name="Coughlan A.Y."/>
            <person name="Deshpande S."/>
            <person name="Douglass A.P."/>
            <person name="Hanson S.J."/>
            <person name="Klenk H.-P."/>
            <person name="Labutti K."/>
            <person name="Lapidus A."/>
            <person name="Lindquist E."/>
            <person name="Lipzen A."/>
            <person name="Meier-Kolthoff J.P."/>
            <person name="Ohm R.A."/>
            <person name="Otillar R.P."/>
            <person name="Pangilinan J."/>
            <person name="Peng Y."/>
            <person name="Rokas A."/>
            <person name="Rosa C.A."/>
            <person name="Scheuner C."/>
            <person name="Sibirny A.A."/>
            <person name="Slot J.C."/>
            <person name="Stielow J.B."/>
            <person name="Sun H."/>
            <person name="Kurtzman C.P."/>
            <person name="Blackwell M."/>
            <person name="Grigoriev I.V."/>
            <person name="Jeffries T.W."/>
        </authorList>
    </citation>
    <scope>NUCLEOTIDE SEQUENCE [LARGE SCALE GENOMIC DNA]</scope>
    <source>
        <strain evidence="11">DSM 1968</strain>
    </source>
</reference>
<dbReference type="RefSeq" id="XP_020045826.1">
    <property type="nucleotide sequence ID" value="XM_020191948.1"/>
</dbReference>
<dbReference type="InterPro" id="IPR001353">
    <property type="entry name" value="Proteasome_sua/b"/>
</dbReference>
<keyword evidence="11" id="KW-1185">Reference proteome</keyword>
<keyword evidence="5 7" id="KW-0647">Proteasome</keyword>
<evidence type="ECO:0000256" key="1">
    <source>
        <dbReference type="ARBA" id="ARBA00003542"/>
    </source>
</evidence>
<dbReference type="InterPro" id="IPR000426">
    <property type="entry name" value="Proteasome_asu_N"/>
</dbReference>
<sequence>MFRNNYDSDTVTFSPTGRLFQVEYALEAIKQGSASIGLRSDTHAVLVALKRNAEDLGSYHKKIIKIDNHIAIALSGLAPDARVLSNYLRNKAMEEKLVYNRPIPIQLAVNLLADKAQQNTQSYGSRPYGVGLLVVGYDGSGPHLFEFQPSGQVLEFYANAIGARSQGARTYLERNFSSFKSTTERELIAKGVEALRQTLKDTELTSSNTSIAIVGKSGLKIFENEDVEPFLKQETALDLAGIDENSNSTDIEERNPVEQTQVNDTNVETMDTD</sequence>
<name>A0A1D2VD47_9ASCO</name>
<dbReference type="GO" id="GO:0043161">
    <property type="term" value="P:proteasome-mediated ubiquitin-dependent protein catabolic process"/>
    <property type="evidence" value="ECO:0007669"/>
    <property type="project" value="EnsemblFungi"/>
</dbReference>
<evidence type="ECO:0000256" key="6">
    <source>
        <dbReference type="ARBA" id="ARBA00023242"/>
    </source>
</evidence>
<dbReference type="InterPro" id="IPR035144">
    <property type="entry name" value="Proteasome_alpha1"/>
</dbReference>
<dbReference type="Pfam" id="PF00227">
    <property type="entry name" value="Proteasome"/>
    <property type="match status" value="1"/>
</dbReference>
<dbReference type="EMBL" id="KV454485">
    <property type="protein sequence ID" value="ODV59519.1"/>
    <property type="molecule type" value="Genomic_DNA"/>
</dbReference>
<dbReference type="Pfam" id="PF10584">
    <property type="entry name" value="Proteasome_A_N"/>
    <property type="match status" value="1"/>
</dbReference>
<protein>
    <submittedName>
        <fullName evidence="10">Putative proteasome subunit alpha</fullName>
    </submittedName>
</protein>
<evidence type="ECO:0000256" key="3">
    <source>
        <dbReference type="ARBA" id="ARBA00004496"/>
    </source>
</evidence>
<dbReference type="GO" id="GO:0005634">
    <property type="term" value="C:nucleus"/>
    <property type="evidence" value="ECO:0007669"/>
    <property type="project" value="UniProtKB-SubCell"/>
</dbReference>